<evidence type="ECO:0000256" key="5">
    <source>
        <dbReference type="ARBA" id="ARBA00037974"/>
    </source>
</evidence>
<evidence type="ECO:0000256" key="1">
    <source>
        <dbReference type="ARBA" id="ARBA00001933"/>
    </source>
</evidence>
<dbReference type="InterPro" id="IPR027619">
    <property type="entry name" value="C-S_lyase_PatB-like"/>
</dbReference>
<dbReference type="InterPro" id="IPR004839">
    <property type="entry name" value="Aminotransferase_I/II_large"/>
</dbReference>
<dbReference type="Gene3D" id="3.90.1150.10">
    <property type="entry name" value="Aspartate Aminotransferase, domain 1"/>
    <property type="match status" value="1"/>
</dbReference>
<accession>A0A0F5I9Z8</accession>
<comment type="similarity">
    <text evidence="5">Belongs to the class-II pyridoxal-phosphate-dependent aminotransferase family. MalY/PatB cystathionine beta-lyase subfamily.</text>
</comment>
<proteinExistence type="inferred from homology"/>
<dbReference type="InterPro" id="IPR015421">
    <property type="entry name" value="PyrdxlP-dep_Trfase_major"/>
</dbReference>
<dbReference type="GO" id="GO:0047804">
    <property type="term" value="F:cysteine-S-conjugate beta-lyase activity"/>
    <property type="evidence" value="ECO:0007669"/>
    <property type="project" value="UniProtKB-EC"/>
</dbReference>
<name>A0A0F5I9Z8_BACTR</name>
<dbReference type="InterPro" id="IPR015424">
    <property type="entry name" value="PyrdxlP-dep_Trfase"/>
</dbReference>
<dbReference type="STRING" id="1221996.QY95_00430"/>
<evidence type="ECO:0000256" key="2">
    <source>
        <dbReference type="ARBA" id="ARBA00012224"/>
    </source>
</evidence>
<dbReference type="Pfam" id="PF00155">
    <property type="entry name" value="Aminotran_1_2"/>
    <property type="match status" value="1"/>
</dbReference>
<protein>
    <recommendedName>
        <fullName evidence="2">cysteine-S-conjugate beta-lyase</fullName>
        <ecNumber evidence="2">4.4.1.13</ecNumber>
    </recommendedName>
</protein>
<keyword evidence="7" id="KW-0032">Aminotransferase</keyword>
<reference evidence="7" key="1">
    <citation type="submission" date="2015-02" db="EMBL/GenBank/DDBJ databases">
        <title>Genome Assembly of Bacillaceae bacterium MTCC 8252.</title>
        <authorList>
            <person name="Verma A."/>
            <person name="Khatri I."/>
            <person name="Mual P."/>
            <person name="Subramanian S."/>
            <person name="Krishnamurthi S."/>
        </authorList>
    </citation>
    <scope>NUCLEOTIDE SEQUENCE [LARGE SCALE GENOMIC DNA]</scope>
    <source>
        <strain evidence="7">MTCC 8252</strain>
    </source>
</reference>
<dbReference type="SUPFAM" id="SSF53383">
    <property type="entry name" value="PLP-dependent transferases"/>
    <property type="match status" value="1"/>
</dbReference>
<evidence type="ECO:0000313" key="8">
    <source>
        <dbReference type="Proteomes" id="UP000031563"/>
    </source>
</evidence>
<dbReference type="CDD" id="cd00609">
    <property type="entry name" value="AAT_like"/>
    <property type="match status" value="1"/>
</dbReference>
<dbReference type="EMBL" id="JWIR02000016">
    <property type="protein sequence ID" value="KKB42007.1"/>
    <property type="molecule type" value="Genomic_DNA"/>
</dbReference>
<keyword evidence="3" id="KW-0663">Pyridoxal phosphate</keyword>
<dbReference type="PANTHER" id="PTHR43525:SF1">
    <property type="entry name" value="PROTEIN MALY"/>
    <property type="match status" value="1"/>
</dbReference>
<dbReference type="InterPro" id="IPR015422">
    <property type="entry name" value="PyrdxlP-dep_Trfase_small"/>
</dbReference>
<sequence length="397" mass="44301">MMNRFDEVINRTGTNAVKWDQIKAVFGVEDALPMWVADMDFAAPEAVQQALVEQAKHGVYGYTAIPDSTKEAIAGWMANRHGWTIHTDWLLFQHGVVPSLGTAIEAFTDLGDSVLLQSPVYTPFFNMIEKNGRLVVNSELILRGNHYEIDFDDFEEKAAREEVKLFLLCSPHNPGGRVWTKEELTRLAEICQKHNVLIVSDEIHGDLTAEPHKHTPIASIKEEFQDVVITCIAPSKTFNLAGLQASAMIVPNKAIRAKLQGVLAKHGFFTLNMMGVAGMEAAYREGGPWLDELISYIRGNVQLVKEFVERELPELTVIEPQASYLIWIDCRKLGLSDEDLMKKLLMKGKLALNQGSSYRSGGEGFMRMNVGCPRSIVEDGLQRLKKALSPSASQDEE</sequence>
<evidence type="ECO:0000259" key="6">
    <source>
        <dbReference type="Pfam" id="PF00155"/>
    </source>
</evidence>
<keyword evidence="4" id="KW-0456">Lyase</keyword>
<comment type="cofactor">
    <cofactor evidence="1">
        <name>pyridoxal 5'-phosphate</name>
        <dbReference type="ChEBI" id="CHEBI:597326"/>
    </cofactor>
</comment>
<dbReference type="GO" id="GO:0008483">
    <property type="term" value="F:transaminase activity"/>
    <property type="evidence" value="ECO:0007669"/>
    <property type="project" value="UniProtKB-KW"/>
</dbReference>
<dbReference type="PANTHER" id="PTHR43525">
    <property type="entry name" value="PROTEIN MALY"/>
    <property type="match status" value="1"/>
</dbReference>
<dbReference type="InterPro" id="IPR051798">
    <property type="entry name" value="Class-II_PLP-Dep_Aminotrans"/>
</dbReference>
<gene>
    <name evidence="7" type="ORF">QY95_00430</name>
</gene>
<dbReference type="EC" id="4.4.1.13" evidence="2"/>
<evidence type="ECO:0000256" key="4">
    <source>
        <dbReference type="ARBA" id="ARBA00023239"/>
    </source>
</evidence>
<dbReference type="NCBIfam" id="TIGR04350">
    <property type="entry name" value="C_S_lyase_PatB"/>
    <property type="match status" value="1"/>
</dbReference>
<dbReference type="Proteomes" id="UP000031563">
    <property type="component" value="Unassembled WGS sequence"/>
</dbReference>
<evidence type="ECO:0000313" key="7">
    <source>
        <dbReference type="EMBL" id="KKB42007.1"/>
    </source>
</evidence>
<keyword evidence="8" id="KW-1185">Reference proteome</keyword>
<evidence type="ECO:0000256" key="3">
    <source>
        <dbReference type="ARBA" id="ARBA00022898"/>
    </source>
</evidence>
<comment type="caution">
    <text evidence="7">The sequence shown here is derived from an EMBL/GenBank/DDBJ whole genome shotgun (WGS) entry which is preliminary data.</text>
</comment>
<feature type="domain" description="Aminotransferase class I/classII large" evidence="6">
    <location>
        <begin position="39"/>
        <end position="384"/>
    </location>
</feature>
<keyword evidence="7" id="KW-0808">Transferase</keyword>
<dbReference type="GO" id="GO:0030170">
    <property type="term" value="F:pyridoxal phosphate binding"/>
    <property type="evidence" value="ECO:0007669"/>
    <property type="project" value="InterPro"/>
</dbReference>
<dbReference type="Gene3D" id="3.40.640.10">
    <property type="entry name" value="Type I PLP-dependent aspartate aminotransferase-like (Major domain)"/>
    <property type="match status" value="1"/>
</dbReference>
<dbReference type="AlphaFoldDB" id="A0A0F5I9Z8"/>
<organism evidence="7 8">
    <name type="scientific">Bacillus thermotolerans</name>
    <name type="common">Quasibacillus thermotolerans</name>
    <dbReference type="NCBI Taxonomy" id="1221996"/>
    <lineage>
        <taxon>Bacteria</taxon>
        <taxon>Bacillati</taxon>
        <taxon>Bacillota</taxon>
        <taxon>Bacilli</taxon>
        <taxon>Bacillales</taxon>
        <taxon>Bacillaceae</taxon>
        <taxon>Bacillus</taxon>
    </lineage>
</organism>